<sequence length="69" mass="7993">MVGRYISKNRGLFKIIPRYWVSFAPNKKKSTRNPQRRCACLLPCGQITNLLSRFTRCFSPDLKISDTVT</sequence>
<protein>
    <submittedName>
        <fullName evidence="1">Uncharacterized protein</fullName>
    </submittedName>
</protein>
<accession>C0P9B5</accession>
<evidence type="ECO:0000313" key="1">
    <source>
        <dbReference type="EMBL" id="ACN30760.1"/>
    </source>
</evidence>
<name>C0P9B5_MAIZE</name>
<reference evidence="1" key="1">
    <citation type="journal article" date="2009" name="PLoS Genet.">
        <title>Sequencing, mapping, and analysis of 27,455 maize full-length cDNAs.</title>
        <authorList>
            <person name="Soderlund C."/>
            <person name="Descour A."/>
            <person name="Kudrna D."/>
            <person name="Bomhoff M."/>
            <person name="Boyd L."/>
            <person name="Currie J."/>
            <person name="Angelova A."/>
            <person name="Collura K."/>
            <person name="Wissotski M."/>
            <person name="Ashley E."/>
            <person name="Morrow D."/>
            <person name="Fernandes J."/>
            <person name="Walbot V."/>
            <person name="Yu Y."/>
        </authorList>
    </citation>
    <scope>NUCLEOTIDE SEQUENCE</scope>
    <source>
        <strain evidence="1">B73</strain>
    </source>
</reference>
<reference evidence="1" key="2">
    <citation type="submission" date="2012-06" db="EMBL/GenBank/DDBJ databases">
        <authorList>
            <person name="Yu Y."/>
            <person name="Currie J."/>
            <person name="Lomeli R."/>
            <person name="Angelova A."/>
            <person name="Collura K."/>
            <person name="Wissotski M."/>
            <person name="Campos D."/>
            <person name="Kudrna D."/>
            <person name="Golser W."/>
            <person name="Ashely E."/>
            <person name="Descour A."/>
            <person name="Fernandes J."/>
            <person name="Soderlund C."/>
            <person name="Walbot V."/>
        </authorList>
    </citation>
    <scope>NUCLEOTIDE SEQUENCE</scope>
    <source>
        <strain evidence="1">B73</strain>
    </source>
</reference>
<dbReference type="EMBL" id="BT064884">
    <property type="protein sequence ID" value="ACN30760.1"/>
    <property type="molecule type" value="mRNA"/>
</dbReference>
<dbReference type="AlphaFoldDB" id="C0P9B5"/>
<proteinExistence type="evidence at transcript level"/>
<organism evidence="1">
    <name type="scientific">Zea mays</name>
    <name type="common">Maize</name>
    <dbReference type="NCBI Taxonomy" id="4577"/>
    <lineage>
        <taxon>Eukaryota</taxon>
        <taxon>Viridiplantae</taxon>
        <taxon>Streptophyta</taxon>
        <taxon>Embryophyta</taxon>
        <taxon>Tracheophyta</taxon>
        <taxon>Spermatophyta</taxon>
        <taxon>Magnoliopsida</taxon>
        <taxon>Liliopsida</taxon>
        <taxon>Poales</taxon>
        <taxon>Poaceae</taxon>
        <taxon>PACMAD clade</taxon>
        <taxon>Panicoideae</taxon>
        <taxon>Andropogonodae</taxon>
        <taxon>Andropogoneae</taxon>
        <taxon>Tripsacinae</taxon>
        <taxon>Zea</taxon>
    </lineage>
</organism>